<reference evidence="2" key="2">
    <citation type="journal article" date="2015" name="Fish Shellfish Immunol.">
        <title>Early steps in the European eel (Anguilla anguilla)-Vibrio vulnificus interaction in the gills: Role of the RtxA13 toxin.</title>
        <authorList>
            <person name="Callol A."/>
            <person name="Pajuelo D."/>
            <person name="Ebbesson L."/>
            <person name="Teles M."/>
            <person name="MacKenzie S."/>
            <person name="Amaro C."/>
        </authorList>
    </citation>
    <scope>NUCLEOTIDE SEQUENCE</scope>
</reference>
<protein>
    <submittedName>
        <fullName evidence="2">Uncharacterized protein</fullName>
    </submittedName>
</protein>
<proteinExistence type="predicted"/>
<sequence length="34" mass="3817">MVLHISRVQHQEDSTIPDHVLHPATCPGYVDHPS</sequence>
<dbReference type="EMBL" id="GBXM01033248">
    <property type="protein sequence ID" value="JAH75329.1"/>
    <property type="molecule type" value="Transcribed_RNA"/>
</dbReference>
<feature type="region of interest" description="Disordered" evidence="1">
    <location>
        <begin position="1"/>
        <end position="20"/>
    </location>
</feature>
<reference evidence="2" key="1">
    <citation type="submission" date="2014-11" db="EMBL/GenBank/DDBJ databases">
        <authorList>
            <person name="Amaro Gonzalez C."/>
        </authorList>
    </citation>
    <scope>NUCLEOTIDE SEQUENCE</scope>
</reference>
<dbReference type="EMBL" id="GBXM01042731">
    <property type="protein sequence ID" value="JAH65846.1"/>
    <property type="molecule type" value="Transcribed_RNA"/>
</dbReference>
<organism evidence="2">
    <name type="scientific">Anguilla anguilla</name>
    <name type="common">European freshwater eel</name>
    <name type="synonym">Muraena anguilla</name>
    <dbReference type="NCBI Taxonomy" id="7936"/>
    <lineage>
        <taxon>Eukaryota</taxon>
        <taxon>Metazoa</taxon>
        <taxon>Chordata</taxon>
        <taxon>Craniata</taxon>
        <taxon>Vertebrata</taxon>
        <taxon>Euteleostomi</taxon>
        <taxon>Actinopterygii</taxon>
        <taxon>Neopterygii</taxon>
        <taxon>Teleostei</taxon>
        <taxon>Anguilliformes</taxon>
        <taxon>Anguillidae</taxon>
        <taxon>Anguilla</taxon>
    </lineage>
</organism>
<dbReference type="AlphaFoldDB" id="A0A0E9UJG8"/>
<accession>A0A0E9UJG8</accession>
<evidence type="ECO:0000256" key="1">
    <source>
        <dbReference type="SAM" id="MobiDB-lite"/>
    </source>
</evidence>
<name>A0A0E9UJG8_ANGAN</name>
<evidence type="ECO:0000313" key="2">
    <source>
        <dbReference type="EMBL" id="JAH65846.1"/>
    </source>
</evidence>